<dbReference type="RefSeq" id="YP_010802716.1">
    <property type="nucleotide sequence ID" value="NC_077039.1"/>
</dbReference>
<gene>
    <name evidence="2" type="primary">E16</name>
</gene>
<accession>A0A866VSC5</accession>
<reference evidence="2" key="4">
    <citation type="journal article" date="2016" name="ILAR J">
        <title>Review of Elephant Endotheliotropic Herpesviruses and Acute Hemorrhagic Disease.</title>
        <authorList>
            <person name="Long S.Y."/>
            <person name="Latimer E.M."/>
            <person name="Hayward G.S."/>
        </authorList>
    </citation>
    <scope>NUCLEOTIDE SEQUENCE</scope>
    <source>
        <strain evidence="2">Nyah NAP97</strain>
    </source>
</reference>
<feature type="transmembrane region" description="Helical" evidence="1">
    <location>
        <begin position="228"/>
        <end position="248"/>
    </location>
</feature>
<organism evidence="2 3">
    <name type="scientific">Elephant endotheliotropic herpesvirus 3A</name>
    <dbReference type="NCBI Taxonomy" id="1329409"/>
    <lineage>
        <taxon>Viruses</taxon>
        <taxon>Duplodnaviria</taxon>
        <taxon>Heunggongvirae</taxon>
        <taxon>Peploviricota</taxon>
        <taxon>Herviviricetes</taxon>
        <taxon>Herpesvirales</taxon>
        <taxon>Orthoherpesviridae</taxon>
        <taxon>Betaherpesvirinae</taxon>
        <taxon>Proboscivirus</taxon>
        <taxon>Elephant endotheliotropic herpesvirus 3</taxon>
    </lineage>
</organism>
<keyword evidence="1" id="KW-1133">Transmembrane helix</keyword>
<sequence length="266" mass="30367">MFSNAKSPYHQYLFEDPYGETPPITTTHYVYAAQELLVVPFCANLLLFFLLGTLYTLKNRNLGFEVLINPFLCVCFSCLGGVRLLSVLYSYADATDNYATTYNLASALFTTMHIISISLQCILVCTWTFQAMDHWMVRYLIFNINRSLVCLTVSCFFLDFEKLGTWIERSLTGGVTVAMLYVSVYLTAFLYVCMVFDMCSFDLILTLDSTQLTFIVLYYSTYLLHNQITAFDAGSCVLLIGVSHTVYLTTRRLLWTYNGILEEDAQ</sequence>
<feature type="transmembrane region" description="Helical" evidence="1">
    <location>
        <begin position="139"/>
        <end position="160"/>
    </location>
</feature>
<name>A0A866VSC5_9BETA</name>
<feature type="transmembrane region" description="Helical" evidence="1">
    <location>
        <begin position="172"/>
        <end position="196"/>
    </location>
</feature>
<feature type="transmembrane region" description="Helical" evidence="1">
    <location>
        <begin position="67"/>
        <end position="92"/>
    </location>
</feature>
<proteinExistence type="predicted"/>
<reference evidence="2" key="1">
    <citation type="journal article" date="2009" name="Vet. Pathol.">
        <title>Clinico-pathologic features of fatal disease attributed to new variants of endotheliotropic herpesviruses in two Asian elephants (Elephas maximus).</title>
        <authorList>
            <person name="Garner M.M."/>
            <person name="Helmick K."/>
            <person name="Ochsenreiter J."/>
            <person name="Richman L.K."/>
            <person name="Latimer E."/>
            <person name="Wise A.G."/>
            <person name="Maes R.K."/>
            <person name="Kiupel M."/>
            <person name="Nordhausen R.W."/>
            <person name="Zong J.C."/>
            <person name="Hayward G.S."/>
        </authorList>
    </citation>
    <scope>NUCLEOTIDE SEQUENCE</scope>
    <source>
        <strain evidence="2">Nyah NAP97</strain>
    </source>
</reference>
<reference evidence="2" key="5">
    <citation type="journal article" date="2016" name="MSphere">
        <title>Complete Genome Sequence of Elephant Endotheliotropic Herpesvirus 4, the First Example of a GC-Rich Branch Proboscivirus.</title>
        <authorList>
            <person name="Ling P.D."/>
            <person name="Long S.Y."/>
            <person name="Fuery A."/>
            <person name="Peng R.S."/>
            <person name="Heaggans S.Y."/>
            <person name="Qin X."/>
            <person name="Worley K.C."/>
            <person name="Dugan S."/>
            <person name="Hayward G.S."/>
        </authorList>
    </citation>
    <scope>NUCLEOTIDE SEQUENCE</scope>
    <source>
        <strain evidence="2">Nyah NAP97</strain>
    </source>
</reference>
<keyword evidence="3" id="KW-1185">Reference proteome</keyword>
<dbReference type="GeneID" id="80541500"/>
<reference evidence="2" key="6">
    <citation type="journal article" date="2016" name="MSphere">
        <title>Comparison of the Gene Coding Contents and Other Unusual Features of the GC-Rich and AT-Rich Branch Probosciviruses.</title>
        <authorList>
            <person name="Ling P.D."/>
            <person name="Long S.Y."/>
            <person name="Zong J.C."/>
            <person name="Heaggans S.Y."/>
            <person name="Qin X."/>
            <person name="Hayward G.S."/>
        </authorList>
    </citation>
    <scope>NUCLEOTIDE SEQUENCE</scope>
    <source>
        <strain evidence="2">Nyah NAP97</strain>
    </source>
</reference>
<reference evidence="2" key="7">
    <citation type="submission" date="2019-08" db="EMBL/GenBank/DDBJ databases">
        <title>Complete Genome Assembly and Annotation of EEHV3A the First Example of a GC-Branch African Elephant Endotheliotrophic Herpesvirus Associated with Lethal Hemorrhagic Disease.</title>
        <authorList>
            <person name="Tan J."/>
            <person name="Ling P.D."/>
            <person name="Worley K."/>
            <person name="Proudfoot J."/>
            <person name="Bowman M."/>
            <person name="Qin X."/>
            <person name="Latimer E.M."/>
            <person name="Holder K."/>
            <person name="Fayette M."/>
            <person name="Nodolf S."/>
            <person name="Heaggans S.Y."/>
            <person name="Zong J.-C."/>
            <person name="Pearson V.R."/>
            <person name="Hayward G.S."/>
        </authorList>
    </citation>
    <scope>NUCLEOTIDE SEQUENCE</scope>
    <source>
        <strain evidence="2">Nyah NAP97</strain>
    </source>
</reference>
<feature type="transmembrane region" description="Helical" evidence="1">
    <location>
        <begin position="104"/>
        <end position="127"/>
    </location>
</feature>
<evidence type="ECO:0000256" key="1">
    <source>
        <dbReference type="SAM" id="Phobius"/>
    </source>
</evidence>
<keyword evidence="1" id="KW-0472">Membrane</keyword>
<keyword evidence="1" id="KW-0812">Transmembrane</keyword>
<dbReference type="EMBL" id="MN373268">
    <property type="protein sequence ID" value="QOE74383.1"/>
    <property type="molecule type" value="Genomic_DNA"/>
</dbReference>
<evidence type="ECO:0000313" key="2">
    <source>
        <dbReference type="EMBL" id="QOE74383.1"/>
    </source>
</evidence>
<feature type="transmembrane region" description="Helical" evidence="1">
    <location>
        <begin position="36"/>
        <end position="55"/>
    </location>
</feature>
<dbReference type="Proteomes" id="UP001162024">
    <property type="component" value="Segment"/>
</dbReference>
<reference evidence="2" key="2">
    <citation type="journal article" date="2013" name="Genome Announc.">
        <title>Complete Genome Sequence of Elephant Endotheliotropic Herpesvirus 1A.</title>
        <authorList>
            <person name="Ling P.D."/>
            <person name="Reid J.G."/>
            <person name="Qin X."/>
            <person name="Muzny D.M."/>
            <person name="Gibbs R."/>
            <person name="Petrosino J."/>
            <person name="Peng R."/>
            <person name="Zong J.C."/>
            <person name="Heaggans S.Y."/>
            <person name="Hayward G.S."/>
        </authorList>
    </citation>
    <scope>NUCLEOTIDE SEQUENCE</scope>
    <source>
        <strain evidence="2">Nyah NAP97</strain>
    </source>
</reference>
<dbReference type="KEGG" id="vg:80541500"/>
<evidence type="ECO:0000313" key="3">
    <source>
        <dbReference type="Proteomes" id="UP001162024"/>
    </source>
</evidence>
<reference evidence="2" key="3">
    <citation type="journal article" date="2014" name="J. Virol.">
        <title>Comparative genome analysis of four elephant endotheliotropic herpesviruses, EEHV3, EEHV4, EEHV5, and EEHV6, from cases of hemorrhagic disease or viremia.</title>
        <authorList>
            <person name="Zong JC"/>
            <person name="Latimer EM"/>
            <person name="Long SY"/>
            <person name="Richman LK"/>
            <person name="Heaggans SY"/>
            <person name="Hayward GS."/>
        </authorList>
    </citation>
    <scope>NUCLEOTIDE SEQUENCE</scope>
    <source>
        <strain evidence="2">Nyah NAP97</strain>
    </source>
</reference>
<protein>
    <submittedName>
        <fullName evidence="2">Protein E16</fullName>
    </submittedName>
</protein>